<feature type="transmembrane region" description="Helical" evidence="1">
    <location>
        <begin position="15"/>
        <end position="32"/>
    </location>
</feature>
<gene>
    <name evidence="2" type="ORF">C4D60_Mb10t07760</name>
</gene>
<evidence type="ECO:0000256" key="1">
    <source>
        <dbReference type="SAM" id="Phobius"/>
    </source>
</evidence>
<accession>A0A4S8IVD9</accession>
<organism evidence="2 3">
    <name type="scientific">Musa balbisiana</name>
    <name type="common">Banana</name>
    <dbReference type="NCBI Taxonomy" id="52838"/>
    <lineage>
        <taxon>Eukaryota</taxon>
        <taxon>Viridiplantae</taxon>
        <taxon>Streptophyta</taxon>
        <taxon>Embryophyta</taxon>
        <taxon>Tracheophyta</taxon>
        <taxon>Spermatophyta</taxon>
        <taxon>Magnoliopsida</taxon>
        <taxon>Liliopsida</taxon>
        <taxon>Zingiberales</taxon>
        <taxon>Musaceae</taxon>
        <taxon>Musa</taxon>
    </lineage>
</organism>
<reference evidence="2 3" key="1">
    <citation type="journal article" date="2019" name="Nat. Plants">
        <title>Genome sequencing of Musa balbisiana reveals subgenome evolution and function divergence in polyploid bananas.</title>
        <authorList>
            <person name="Yao X."/>
        </authorList>
    </citation>
    <scope>NUCLEOTIDE SEQUENCE [LARGE SCALE GENOMIC DNA]</scope>
    <source>
        <strain evidence="3">cv. DH-PKW</strain>
        <tissue evidence="2">Leaves</tissue>
    </source>
</reference>
<dbReference type="AlphaFoldDB" id="A0A4S8IVD9"/>
<keyword evidence="3" id="KW-1185">Reference proteome</keyword>
<sequence length="273" mass="30098">MPNWELQHCCDHDQAVFIVTIGVSTVVILALWRTVLLTPFKLITVFLHETSHALACKLTCGDVESIQVHANEGGATQTRGGIYCIILPAGYLGSSFWGMVFILASANLLTTKIAAGCFLLALVVVLFVAKNWLLRGLCIGFIIFLAVIWLLQETTKVHILHHIILFIGVMNSLFSVYDIYDDLISRRVHSSDAEKFAEVCPCPFNGVAWGLISITFLCASIYLGLLSLARIRGYLSLMATRQGVYEDAFTEEGMIAQCDGWLQLLHKSSPKGS</sequence>
<dbReference type="Proteomes" id="UP000317650">
    <property type="component" value="Chromosome 10"/>
</dbReference>
<feature type="transmembrane region" description="Helical" evidence="1">
    <location>
        <begin position="132"/>
        <end position="151"/>
    </location>
</feature>
<dbReference type="Pfam" id="PF13398">
    <property type="entry name" value="Peptidase_M50B"/>
    <property type="match status" value="1"/>
</dbReference>
<evidence type="ECO:0000313" key="2">
    <source>
        <dbReference type="EMBL" id="THU52800.1"/>
    </source>
</evidence>
<name>A0A4S8IVD9_MUSBA</name>
<dbReference type="PANTHER" id="PTHR33979">
    <property type="entry name" value="OS02G0221600 PROTEIN"/>
    <property type="match status" value="1"/>
</dbReference>
<keyword evidence="1" id="KW-1133">Transmembrane helix</keyword>
<feature type="transmembrane region" description="Helical" evidence="1">
    <location>
        <begin position="207"/>
        <end position="228"/>
    </location>
</feature>
<dbReference type="EMBL" id="PYDT01000008">
    <property type="protein sequence ID" value="THU52800.1"/>
    <property type="molecule type" value="Genomic_DNA"/>
</dbReference>
<comment type="caution">
    <text evidence="2">The sequence shown here is derived from an EMBL/GenBank/DDBJ whole genome shotgun (WGS) entry which is preliminary data.</text>
</comment>
<evidence type="ECO:0000313" key="3">
    <source>
        <dbReference type="Proteomes" id="UP000317650"/>
    </source>
</evidence>
<keyword evidence="1" id="KW-0472">Membrane</keyword>
<dbReference type="STRING" id="52838.A0A4S8IVD9"/>
<feature type="transmembrane region" description="Helical" evidence="1">
    <location>
        <begin position="163"/>
        <end position="180"/>
    </location>
</feature>
<keyword evidence="1" id="KW-0812">Transmembrane</keyword>
<proteinExistence type="predicted"/>
<protein>
    <submittedName>
        <fullName evidence="2">Uncharacterized protein</fullName>
    </submittedName>
</protein>
<dbReference type="PANTHER" id="PTHR33979:SF2">
    <property type="entry name" value="PEPTIDASE M50B-LIKE-DOMAIN-CONTAINING PROTEIN"/>
    <property type="match status" value="1"/>
</dbReference>
<dbReference type="InterPro" id="IPR049500">
    <property type="entry name" value="Peptidase_M50B-like"/>
</dbReference>
<feature type="transmembrane region" description="Helical" evidence="1">
    <location>
        <begin position="96"/>
        <end position="126"/>
    </location>
</feature>